<dbReference type="EMBL" id="CP012418">
    <property type="protein sequence ID" value="AOE50634.1"/>
    <property type="molecule type" value="Genomic_DNA"/>
</dbReference>
<dbReference type="PROSITE" id="PS51128">
    <property type="entry name" value="ZF_DKSA_2"/>
    <property type="match status" value="1"/>
</dbReference>
<dbReference type="STRING" id="1144748.KS2013_1925"/>
<keyword evidence="7" id="KW-1185">Reference proteome</keyword>
<dbReference type="InterPro" id="IPR037187">
    <property type="entry name" value="DnaK_N"/>
</dbReference>
<proteinExistence type="predicted"/>
<evidence type="ECO:0000313" key="7">
    <source>
        <dbReference type="Proteomes" id="UP000094147"/>
    </source>
</evidence>
<organism evidence="6 7">
    <name type="scientific">Kangiella sediminilitoris</name>
    <dbReference type="NCBI Taxonomy" id="1144748"/>
    <lineage>
        <taxon>Bacteria</taxon>
        <taxon>Pseudomonadati</taxon>
        <taxon>Pseudomonadota</taxon>
        <taxon>Gammaproteobacteria</taxon>
        <taxon>Kangiellales</taxon>
        <taxon>Kangiellaceae</taxon>
        <taxon>Kangiella</taxon>
    </lineage>
</organism>
<protein>
    <submittedName>
        <fullName evidence="6">Transcriptional regulator, TraR/DksA family</fullName>
    </submittedName>
</protein>
<dbReference type="GO" id="GO:0008270">
    <property type="term" value="F:zinc ion binding"/>
    <property type="evidence" value="ECO:0007669"/>
    <property type="project" value="UniProtKB-KW"/>
</dbReference>
<dbReference type="InterPro" id="IPR000962">
    <property type="entry name" value="Znf_DskA_TraR"/>
</dbReference>
<dbReference type="PANTHER" id="PTHR33823:SF4">
    <property type="entry name" value="GENERAL STRESS PROTEIN 16O"/>
    <property type="match status" value="1"/>
</dbReference>
<feature type="zinc finger region" description="dksA C4-type" evidence="4">
    <location>
        <begin position="85"/>
        <end position="109"/>
    </location>
</feature>
<dbReference type="KEGG" id="ksd:KS2013_1925"/>
<dbReference type="SUPFAM" id="SSF109635">
    <property type="entry name" value="DnaK suppressor protein DksA, alpha-hairpin domain"/>
    <property type="match status" value="1"/>
</dbReference>
<keyword evidence="2" id="KW-0863">Zinc-finger</keyword>
<dbReference type="PANTHER" id="PTHR33823">
    <property type="entry name" value="RNA POLYMERASE-BINDING TRANSCRIPTION FACTOR DKSA-RELATED"/>
    <property type="match status" value="1"/>
</dbReference>
<accession>A0A1B3BCT7</accession>
<evidence type="ECO:0000313" key="6">
    <source>
        <dbReference type="EMBL" id="AOE50634.1"/>
    </source>
</evidence>
<dbReference type="SUPFAM" id="SSF57716">
    <property type="entry name" value="Glucocorticoid receptor-like (DNA-binding domain)"/>
    <property type="match status" value="1"/>
</dbReference>
<dbReference type="RefSeq" id="WP_068993176.1">
    <property type="nucleotide sequence ID" value="NZ_CP012418.1"/>
</dbReference>
<dbReference type="OrthoDB" id="6064855at2"/>
<evidence type="ECO:0000256" key="3">
    <source>
        <dbReference type="ARBA" id="ARBA00022833"/>
    </source>
</evidence>
<reference evidence="7" key="1">
    <citation type="submission" date="2015-08" db="EMBL/GenBank/DDBJ databases">
        <authorList>
            <person name="Kim K.M."/>
        </authorList>
    </citation>
    <scope>NUCLEOTIDE SEQUENCE [LARGE SCALE GENOMIC DNA]</scope>
    <source>
        <strain evidence="7">KCTC 23892</strain>
    </source>
</reference>
<gene>
    <name evidence="6" type="ORF">KS2013_1925</name>
</gene>
<evidence type="ECO:0000256" key="1">
    <source>
        <dbReference type="ARBA" id="ARBA00022723"/>
    </source>
</evidence>
<evidence type="ECO:0000256" key="2">
    <source>
        <dbReference type="ARBA" id="ARBA00022771"/>
    </source>
</evidence>
<dbReference type="AlphaFoldDB" id="A0A1B3BCT7"/>
<dbReference type="Proteomes" id="UP000094147">
    <property type="component" value="Chromosome"/>
</dbReference>
<evidence type="ECO:0000256" key="4">
    <source>
        <dbReference type="PROSITE-ProRule" id="PRU00510"/>
    </source>
</evidence>
<evidence type="ECO:0000259" key="5">
    <source>
        <dbReference type="Pfam" id="PF01258"/>
    </source>
</evidence>
<dbReference type="Gene3D" id="1.20.120.910">
    <property type="entry name" value="DksA, coiled-coil domain"/>
    <property type="match status" value="1"/>
</dbReference>
<feature type="domain" description="Zinc finger DksA/TraR C4-type" evidence="5">
    <location>
        <begin position="80"/>
        <end position="114"/>
    </location>
</feature>
<name>A0A1B3BCT7_9GAMM</name>
<keyword evidence="3" id="KW-0862">Zinc</keyword>
<dbReference type="Pfam" id="PF01258">
    <property type="entry name" value="zf-dskA_traR"/>
    <property type="match status" value="1"/>
</dbReference>
<sequence>MNKKQLRHYTEKLHQLETELMDYLGLTSEAGQAVELDQARQGRVSRGDAMQQQAMVNASHVRDQKHLLAVRNALKRVASGDYGFCLECGETIAPERLDIAPDTELCLDCRALQEKREGLLG</sequence>
<keyword evidence="1" id="KW-0479">Metal-binding</keyword>